<evidence type="ECO:0000256" key="1">
    <source>
        <dbReference type="SAM" id="MobiDB-lite"/>
    </source>
</evidence>
<name>D1Z0N1_METPS</name>
<feature type="region of interest" description="Disordered" evidence="1">
    <location>
        <begin position="42"/>
        <end position="83"/>
    </location>
</feature>
<dbReference type="KEGG" id="mpd:MCP_2181"/>
<accession>D1Z0N1</accession>
<dbReference type="EMBL" id="AP011532">
    <property type="protein sequence ID" value="BAI62253.1"/>
    <property type="molecule type" value="Genomic_DNA"/>
</dbReference>
<keyword evidence="3" id="KW-1185">Reference proteome</keyword>
<gene>
    <name evidence="2" type="ordered locus">MCP_2181</name>
</gene>
<organism evidence="2 3">
    <name type="scientific">Methanocella paludicola (strain DSM 17711 / JCM 13418 / NBRC 101707 / SANAE)</name>
    <dbReference type="NCBI Taxonomy" id="304371"/>
    <lineage>
        <taxon>Archaea</taxon>
        <taxon>Methanobacteriati</taxon>
        <taxon>Methanobacteriota</taxon>
        <taxon>Stenosarchaea group</taxon>
        <taxon>Methanomicrobia</taxon>
        <taxon>Methanocellales</taxon>
        <taxon>Methanocellaceae</taxon>
        <taxon>Methanocella</taxon>
    </lineage>
</organism>
<feature type="compositionally biased region" description="Polar residues" evidence="1">
    <location>
        <begin position="42"/>
        <end position="57"/>
    </location>
</feature>
<reference evidence="2 3" key="2">
    <citation type="journal article" date="2008" name="Int. J. Syst. Evol. Microbiol.">
        <title>Methanocella paludicola gen. nov., sp. nov., a methane-producing archaeon, the first isolate of the lineage 'Rice Cluster I', and proposal of the new archaeal order Methanocellales ord. nov.</title>
        <authorList>
            <person name="Sakai S."/>
            <person name="Imachi H."/>
            <person name="Hanada S."/>
            <person name="Ohashi A."/>
            <person name="Harada H."/>
            <person name="Kamagata Y."/>
        </authorList>
    </citation>
    <scope>NUCLEOTIDE SEQUENCE [LARGE SCALE GENOMIC DNA]</scope>
    <source>
        <strain evidence="3">DSM 17711 / JCM 13418 / NBRC 101707 / SANAE</strain>
    </source>
</reference>
<dbReference type="Proteomes" id="UP000001882">
    <property type="component" value="Chromosome"/>
</dbReference>
<evidence type="ECO:0000313" key="2">
    <source>
        <dbReference type="EMBL" id="BAI62253.1"/>
    </source>
</evidence>
<protein>
    <submittedName>
        <fullName evidence="2">Uncharacterized protein</fullName>
    </submittedName>
</protein>
<dbReference type="InParanoid" id="D1Z0N1"/>
<reference evidence="3" key="3">
    <citation type="journal article" date="2011" name="PLoS ONE">
        <title>Genome sequence of a mesophilic hydrogenotrophic methanogen Methanocella paludicola, the first cultivated representative of the order Methanocellales.</title>
        <authorList>
            <person name="Sakai S."/>
            <person name="Takaki Y."/>
            <person name="Shimamura S."/>
            <person name="Sekine M."/>
            <person name="Tajima T."/>
            <person name="Kosugi H."/>
            <person name="Ichikawa N."/>
            <person name="Tasumi E."/>
            <person name="Hiraki A.T."/>
            <person name="Shimizu A."/>
            <person name="Kato Y."/>
            <person name="Nishiko R."/>
            <person name="Mori K."/>
            <person name="Fujita N."/>
            <person name="Imachi H."/>
            <person name="Takai K."/>
        </authorList>
    </citation>
    <scope>NUCLEOTIDE SEQUENCE [LARGE SCALE GENOMIC DNA]</scope>
    <source>
        <strain evidence="3">DSM 17711 / JCM 13418 / NBRC 101707 / SANAE</strain>
    </source>
</reference>
<reference evidence="2 3" key="1">
    <citation type="journal article" date="2007" name="Appl. Environ. Microbiol.">
        <title>Isolation of key methanogens for global methane emission from rice paddy fields: a novel isolate affiliated with the clone cluster rice cluster I.</title>
        <authorList>
            <person name="Sakai S."/>
            <person name="Imachi H."/>
            <person name="Sekiguchi Y."/>
            <person name="Ohashi A."/>
            <person name="Harada H."/>
            <person name="Kamagata Y."/>
        </authorList>
    </citation>
    <scope>NUCLEOTIDE SEQUENCE [LARGE SCALE GENOMIC DNA]</scope>
    <source>
        <strain evidence="3">DSM 17711 / JCM 13418 / NBRC 101707 / SANAE</strain>
    </source>
</reference>
<evidence type="ECO:0000313" key="3">
    <source>
        <dbReference type="Proteomes" id="UP000001882"/>
    </source>
</evidence>
<sequence>MMLVLYWVLRMDPRKIWAIAVILLFFGALALAGPFKLPAGNQSMHDVQQSEQRNVSTGGAGIPGGKNPYFATTFPMPSPTVTR</sequence>
<proteinExistence type="predicted"/>
<dbReference type="AlphaFoldDB" id="D1Z0N1"/>